<dbReference type="EMBL" id="SLXF01000006">
    <property type="protein sequence ID" value="TCP06710.1"/>
    <property type="molecule type" value="Genomic_DNA"/>
</dbReference>
<dbReference type="InterPro" id="IPR003593">
    <property type="entry name" value="AAA+_ATPase"/>
</dbReference>
<organism evidence="10 11">
    <name type="scientific">Caldimonas thermodepolymerans</name>
    <dbReference type="NCBI Taxonomy" id="215580"/>
    <lineage>
        <taxon>Bacteria</taxon>
        <taxon>Pseudomonadati</taxon>
        <taxon>Pseudomonadota</taxon>
        <taxon>Betaproteobacteria</taxon>
        <taxon>Burkholderiales</taxon>
        <taxon>Sphaerotilaceae</taxon>
        <taxon>Caldimonas</taxon>
    </lineage>
</organism>
<dbReference type="Gene3D" id="1.10.10.60">
    <property type="entry name" value="Homeodomain-like"/>
    <property type="match status" value="1"/>
</dbReference>
<comment type="caution">
    <text evidence="10">The sequence shown here is derived from an EMBL/GenBank/DDBJ whole genome shotgun (WGS) entry which is preliminary data.</text>
</comment>
<dbReference type="Pfam" id="PF02954">
    <property type="entry name" value="HTH_8"/>
    <property type="match status" value="1"/>
</dbReference>
<dbReference type="Pfam" id="PF00158">
    <property type="entry name" value="Sigma54_activat"/>
    <property type="match status" value="1"/>
</dbReference>
<dbReference type="GO" id="GO:0006355">
    <property type="term" value="P:regulation of DNA-templated transcription"/>
    <property type="evidence" value="ECO:0007669"/>
    <property type="project" value="InterPro"/>
</dbReference>
<reference evidence="10 11" key="1">
    <citation type="submission" date="2019-03" db="EMBL/GenBank/DDBJ databases">
        <title>Genomic Encyclopedia of Type Strains, Phase IV (KMG-IV): sequencing the most valuable type-strain genomes for metagenomic binning, comparative biology and taxonomic classification.</title>
        <authorList>
            <person name="Goeker M."/>
        </authorList>
    </citation>
    <scope>NUCLEOTIDE SEQUENCE [LARGE SCALE GENOMIC DNA]</scope>
    <source>
        <strain evidence="10 11">DSM 15264</strain>
    </source>
</reference>
<dbReference type="InterPro" id="IPR011006">
    <property type="entry name" value="CheY-like_superfamily"/>
</dbReference>
<dbReference type="PANTHER" id="PTHR32071:SF117">
    <property type="entry name" value="PTS-DEPENDENT DIHYDROXYACETONE KINASE OPERON REGULATORY PROTEIN-RELATED"/>
    <property type="match status" value="1"/>
</dbReference>
<feature type="domain" description="Sigma-54 factor interaction" evidence="8">
    <location>
        <begin position="141"/>
        <end position="369"/>
    </location>
</feature>
<feature type="region of interest" description="Disordered" evidence="7">
    <location>
        <begin position="113"/>
        <end position="133"/>
    </location>
</feature>
<dbReference type="Proteomes" id="UP000294772">
    <property type="component" value="Unassembled WGS sequence"/>
</dbReference>
<dbReference type="Pfam" id="PF00072">
    <property type="entry name" value="Response_reg"/>
    <property type="match status" value="1"/>
</dbReference>
<sequence length="468" mass="51244">MPHVLIVEDSPDELAWMAEVAAGEGWTVATAEALRAARVHLARQQPDVLLTDLQLPDGSGLQLVDDLERPWQTQVIVVTGQASVDSVVQALRAGASDYLLKPLEVPKLQELLRRRSQDGPAPRPPVPSPQQRREAGRFGRLLGASPAMQSLYDQLARVAPTSATVLLIGASGTGKELAAQTVHELSPRRHGPFLAVNCGAISPQLIESELFGHEKGSFTGADRQHVGFFERADGGTLLLDEVTEMPMELQVKLLRVLETGTFVRVGTTEPITTDVRVIGATNRRPDQAVAEGKLREDLYHRLNVFPIRLPTLRERGQDIELLARHFLAELNRQEGTRKTFSPQAIARLYARPWAGNVRELRNCVQRAYILADDVIDGFEAEAPEPPAESGPDVVCIRIGTPLAEVERRVTMATLERCGNVKRRAAEVLGISLKTLYNRLEAYATRDRRRPGGDPGRAPGAQAPGPPRG</sequence>
<dbReference type="FunFam" id="3.40.50.300:FF:000006">
    <property type="entry name" value="DNA-binding transcriptional regulator NtrC"/>
    <property type="match status" value="1"/>
</dbReference>
<evidence type="ECO:0000313" key="11">
    <source>
        <dbReference type="Proteomes" id="UP000294772"/>
    </source>
</evidence>
<protein>
    <submittedName>
        <fullName evidence="10">DNA-binding NtrC family response regulator</fullName>
    </submittedName>
</protein>
<keyword evidence="3" id="KW-0805">Transcription regulation</keyword>
<name>A0AA46DCM6_9BURK</name>
<dbReference type="CDD" id="cd00156">
    <property type="entry name" value="REC"/>
    <property type="match status" value="1"/>
</dbReference>
<evidence type="ECO:0000256" key="5">
    <source>
        <dbReference type="ARBA" id="ARBA00023163"/>
    </source>
</evidence>
<dbReference type="SUPFAM" id="SSF52172">
    <property type="entry name" value="CheY-like"/>
    <property type="match status" value="1"/>
</dbReference>
<dbReference type="CDD" id="cd00009">
    <property type="entry name" value="AAA"/>
    <property type="match status" value="1"/>
</dbReference>
<dbReference type="InterPro" id="IPR058031">
    <property type="entry name" value="AAA_lid_NorR"/>
</dbReference>
<dbReference type="SUPFAM" id="SSF46689">
    <property type="entry name" value="Homeodomain-like"/>
    <property type="match status" value="1"/>
</dbReference>
<feature type="region of interest" description="Disordered" evidence="7">
    <location>
        <begin position="443"/>
        <end position="468"/>
    </location>
</feature>
<evidence type="ECO:0000256" key="2">
    <source>
        <dbReference type="ARBA" id="ARBA00022840"/>
    </source>
</evidence>
<dbReference type="SMART" id="SM00382">
    <property type="entry name" value="AAA"/>
    <property type="match status" value="1"/>
</dbReference>
<evidence type="ECO:0000256" key="3">
    <source>
        <dbReference type="ARBA" id="ARBA00023015"/>
    </source>
</evidence>
<keyword evidence="2" id="KW-0067">ATP-binding</keyword>
<proteinExistence type="predicted"/>
<feature type="modified residue" description="4-aspartylphosphate" evidence="6">
    <location>
        <position position="52"/>
    </location>
</feature>
<dbReference type="Pfam" id="PF25601">
    <property type="entry name" value="AAA_lid_14"/>
    <property type="match status" value="1"/>
</dbReference>
<dbReference type="PROSITE" id="PS50110">
    <property type="entry name" value="RESPONSE_REGULATORY"/>
    <property type="match status" value="1"/>
</dbReference>
<dbReference type="SUPFAM" id="SSF52540">
    <property type="entry name" value="P-loop containing nucleoside triphosphate hydrolases"/>
    <property type="match status" value="1"/>
</dbReference>
<dbReference type="Gene3D" id="1.10.8.60">
    <property type="match status" value="1"/>
</dbReference>
<keyword evidence="6" id="KW-0597">Phosphoprotein</keyword>
<gene>
    <name evidence="10" type="ORF">EV676_106194</name>
</gene>
<dbReference type="InterPro" id="IPR002197">
    <property type="entry name" value="HTH_Fis"/>
</dbReference>
<dbReference type="GO" id="GO:0005524">
    <property type="term" value="F:ATP binding"/>
    <property type="evidence" value="ECO:0007669"/>
    <property type="project" value="UniProtKB-KW"/>
</dbReference>
<dbReference type="SMART" id="SM00448">
    <property type="entry name" value="REC"/>
    <property type="match status" value="1"/>
</dbReference>
<dbReference type="InterPro" id="IPR025943">
    <property type="entry name" value="Sigma_54_int_dom_ATP-bd_2"/>
</dbReference>
<dbReference type="InterPro" id="IPR009057">
    <property type="entry name" value="Homeodomain-like_sf"/>
</dbReference>
<dbReference type="PROSITE" id="PS50045">
    <property type="entry name" value="SIGMA54_INTERACT_4"/>
    <property type="match status" value="1"/>
</dbReference>
<dbReference type="AlphaFoldDB" id="A0AA46DCM6"/>
<dbReference type="PANTHER" id="PTHR32071">
    <property type="entry name" value="TRANSCRIPTIONAL REGULATORY PROTEIN"/>
    <property type="match status" value="1"/>
</dbReference>
<dbReference type="InterPro" id="IPR027417">
    <property type="entry name" value="P-loop_NTPase"/>
</dbReference>
<evidence type="ECO:0000259" key="8">
    <source>
        <dbReference type="PROSITE" id="PS50045"/>
    </source>
</evidence>
<dbReference type="GO" id="GO:0043565">
    <property type="term" value="F:sequence-specific DNA binding"/>
    <property type="evidence" value="ECO:0007669"/>
    <property type="project" value="InterPro"/>
</dbReference>
<evidence type="ECO:0000256" key="6">
    <source>
        <dbReference type="PROSITE-ProRule" id="PRU00169"/>
    </source>
</evidence>
<keyword evidence="4 10" id="KW-0238">DNA-binding</keyword>
<evidence type="ECO:0000256" key="4">
    <source>
        <dbReference type="ARBA" id="ARBA00023125"/>
    </source>
</evidence>
<dbReference type="InterPro" id="IPR002078">
    <property type="entry name" value="Sigma_54_int"/>
</dbReference>
<evidence type="ECO:0000256" key="1">
    <source>
        <dbReference type="ARBA" id="ARBA00022741"/>
    </source>
</evidence>
<dbReference type="Gene3D" id="3.40.50.300">
    <property type="entry name" value="P-loop containing nucleotide triphosphate hydrolases"/>
    <property type="match status" value="1"/>
</dbReference>
<evidence type="ECO:0000259" key="9">
    <source>
        <dbReference type="PROSITE" id="PS50110"/>
    </source>
</evidence>
<dbReference type="GO" id="GO:0000160">
    <property type="term" value="P:phosphorelay signal transduction system"/>
    <property type="evidence" value="ECO:0007669"/>
    <property type="project" value="InterPro"/>
</dbReference>
<accession>A0AA46DCM6</accession>
<evidence type="ECO:0000256" key="7">
    <source>
        <dbReference type="SAM" id="MobiDB-lite"/>
    </source>
</evidence>
<dbReference type="RefSeq" id="WP_132765495.1">
    <property type="nucleotide sequence ID" value="NZ_CP110416.1"/>
</dbReference>
<evidence type="ECO:0000313" key="10">
    <source>
        <dbReference type="EMBL" id="TCP06710.1"/>
    </source>
</evidence>
<feature type="domain" description="Response regulatory" evidence="9">
    <location>
        <begin position="3"/>
        <end position="116"/>
    </location>
</feature>
<keyword evidence="1" id="KW-0547">Nucleotide-binding</keyword>
<dbReference type="InterPro" id="IPR001789">
    <property type="entry name" value="Sig_transdc_resp-reg_receiver"/>
</dbReference>
<dbReference type="PROSITE" id="PS00676">
    <property type="entry name" value="SIGMA54_INTERACT_2"/>
    <property type="match status" value="1"/>
</dbReference>
<dbReference type="Gene3D" id="3.40.50.2300">
    <property type="match status" value="1"/>
</dbReference>
<keyword evidence="5" id="KW-0804">Transcription</keyword>